<evidence type="ECO:0000259" key="2">
    <source>
        <dbReference type="Pfam" id="PF14478"/>
    </source>
</evidence>
<feature type="domain" description="Transcobalamin-like C-terminal" evidence="2">
    <location>
        <begin position="50"/>
        <end position="115"/>
    </location>
</feature>
<proteinExistence type="predicted"/>
<sequence length="118" mass="13185">MFNPPPGDEATKSQSESSEHATETQAVTITISRDKGKTIIAKKEVAIKEDDKLMRVLKKNFDVKEEDGFITSIEEIAPENGEKKGWIYTVNGKMASVGADEYKLKPGDDVVFDFQSWE</sequence>
<feature type="region of interest" description="Disordered" evidence="1">
    <location>
        <begin position="1"/>
        <end position="28"/>
    </location>
</feature>
<dbReference type="RefSeq" id="WP_320384561.1">
    <property type="nucleotide sequence ID" value="NZ_JAROCA020000001.1"/>
</dbReference>
<keyword evidence="4" id="KW-1185">Reference proteome</keyword>
<comment type="caution">
    <text evidence="3">The sequence shown here is derived from an EMBL/GenBank/DDBJ whole genome shotgun (WGS) entry which is preliminary data.</text>
</comment>
<organism evidence="3 4">
    <name type="scientific">Tigheibacillus jepli</name>
    <dbReference type="NCBI Taxonomy" id="3035914"/>
    <lineage>
        <taxon>Bacteria</taxon>
        <taxon>Bacillati</taxon>
        <taxon>Bacillota</taxon>
        <taxon>Bacilli</taxon>
        <taxon>Bacillales</taxon>
        <taxon>Bacillaceae</taxon>
        <taxon>Tigheibacillus</taxon>
    </lineage>
</organism>
<accession>A0ABU5CH47</accession>
<evidence type="ECO:0000313" key="3">
    <source>
        <dbReference type="EMBL" id="MDY0405673.1"/>
    </source>
</evidence>
<name>A0ABU5CH47_9BACI</name>
<dbReference type="EMBL" id="JAROCA020000001">
    <property type="protein sequence ID" value="MDY0405673.1"/>
    <property type="molecule type" value="Genomic_DNA"/>
</dbReference>
<evidence type="ECO:0000256" key="1">
    <source>
        <dbReference type="SAM" id="MobiDB-lite"/>
    </source>
</evidence>
<reference evidence="3 4" key="1">
    <citation type="submission" date="2023-10" db="EMBL/GenBank/DDBJ databases">
        <title>179-bfca-hs.</title>
        <authorList>
            <person name="Miliotis G."/>
            <person name="Sengupta P."/>
            <person name="Hameed A."/>
            <person name="Chuvochina M."/>
            <person name="Mcdonagh F."/>
            <person name="Simpson A.C."/>
            <person name="Singh N.K."/>
            <person name="Rekha P.D."/>
            <person name="Raman K."/>
            <person name="Hugenholtz P."/>
            <person name="Venkateswaran K."/>
        </authorList>
    </citation>
    <scope>NUCLEOTIDE SEQUENCE [LARGE SCALE GENOMIC DNA]</scope>
    <source>
        <strain evidence="3 4">179-BFC-A-HS</strain>
    </source>
</reference>
<dbReference type="Gene3D" id="2.170.130.30">
    <property type="match status" value="1"/>
</dbReference>
<evidence type="ECO:0000313" key="4">
    <source>
        <dbReference type="Proteomes" id="UP001228376"/>
    </source>
</evidence>
<protein>
    <submittedName>
        <fullName evidence="3">DUF4430 domain-containing protein</fullName>
    </submittedName>
</protein>
<gene>
    <name evidence="3" type="ORF">P5G51_009955</name>
</gene>
<dbReference type="Proteomes" id="UP001228376">
    <property type="component" value="Unassembled WGS sequence"/>
</dbReference>
<dbReference type="Pfam" id="PF14478">
    <property type="entry name" value="DUF4430"/>
    <property type="match status" value="1"/>
</dbReference>
<dbReference type="InterPro" id="IPR027954">
    <property type="entry name" value="Transcobalamin-like_C"/>
</dbReference>